<evidence type="ECO:0000313" key="9">
    <source>
        <dbReference type="EMBL" id="MEE6257156.1"/>
    </source>
</evidence>
<keyword evidence="7" id="KW-0812">Transmembrane</keyword>
<accession>A0ABU7RKX6</accession>
<dbReference type="PANTHER" id="PTHR10434">
    <property type="entry name" value="1-ACYL-SN-GLYCEROL-3-PHOSPHATE ACYLTRANSFERASE"/>
    <property type="match status" value="1"/>
</dbReference>
<sequence>MTLTAAPSNPTAARVGVSTAPAAVPVPVGERAGSLWRPQSNCGQGCLPGPGQTPRVSGSRQVGRMAALLGVLLLGAALVPVLPVLSRSARQAAGRRWARAVLAAFGVTLLVRGEPPRQRALLVANHVSWLDVVAVLAVAPARMLAKHEVRRWPLIGPLAARGGTLFVDRTRPRALPGTVARVARALRSGAVVAVFPEGTTWCGVPRPAVGCGWSGRFRPAMFQAAVDARVPVVPVRLSYRAGSAGATAAPAFLAEETLLDSVRRVLSLRELVVTVTVTAELSVEPPADPRSVTVAARRRLAEAAEVAVRAAAGAVAGQPDTAPGVPVVPSPARAADPRRPVAAGARQVGGRGARGTAPRHHDRRRHPVRHRPADR</sequence>
<keyword evidence="7" id="KW-0472">Membrane</keyword>
<evidence type="ECO:0000256" key="7">
    <source>
        <dbReference type="SAM" id="Phobius"/>
    </source>
</evidence>
<dbReference type="EMBL" id="JAZGQK010000001">
    <property type="protein sequence ID" value="MEE6257156.1"/>
    <property type="molecule type" value="Genomic_DNA"/>
</dbReference>
<evidence type="ECO:0000256" key="3">
    <source>
        <dbReference type="ARBA" id="ARBA00022679"/>
    </source>
</evidence>
<comment type="caution">
    <text evidence="9">The sequence shown here is derived from an EMBL/GenBank/DDBJ whole genome shotgun (WGS) entry which is preliminary data.</text>
</comment>
<keyword evidence="7" id="KW-1133">Transmembrane helix</keyword>
<feature type="transmembrane region" description="Helical" evidence="7">
    <location>
        <begin position="65"/>
        <end position="85"/>
    </location>
</feature>
<comment type="pathway">
    <text evidence="1">Lipid metabolism.</text>
</comment>
<keyword evidence="2" id="KW-0444">Lipid biosynthesis</keyword>
<gene>
    <name evidence="9" type="ORF">V1633_01465</name>
</gene>
<reference evidence="9 10" key="1">
    <citation type="submission" date="2024-01" db="EMBL/GenBank/DDBJ databases">
        <title>Genome insights into Plantactinospora sonchi sp. nov.</title>
        <authorList>
            <person name="Wang L."/>
        </authorList>
    </citation>
    <scope>NUCLEOTIDE SEQUENCE [LARGE SCALE GENOMIC DNA]</scope>
    <source>
        <strain evidence="9 10">NEAU-QY2</strain>
    </source>
</reference>
<protein>
    <submittedName>
        <fullName evidence="9">Lysophospholipid acyltransferase family protein</fullName>
    </submittedName>
</protein>
<keyword evidence="5 9" id="KW-0012">Acyltransferase</keyword>
<evidence type="ECO:0000313" key="10">
    <source>
        <dbReference type="Proteomes" id="UP001332243"/>
    </source>
</evidence>
<dbReference type="Pfam" id="PF01553">
    <property type="entry name" value="Acyltransferase"/>
    <property type="match status" value="1"/>
</dbReference>
<evidence type="ECO:0000256" key="2">
    <source>
        <dbReference type="ARBA" id="ARBA00022516"/>
    </source>
</evidence>
<name>A0ABU7RKX6_9ACTN</name>
<evidence type="ECO:0000256" key="4">
    <source>
        <dbReference type="ARBA" id="ARBA00023098"/>
    </source>
</evidence>
<dbReference type="Proteomes" id="UP001332243">
    <property type="component" value="Unassembled WGS sequence"/>
</dbReference>
<keyword evidence="4" id="KW-0443">Lipid metabolism</keyword>
<dbReference type="CDD" id="cd07989">
    <property type="entry name" value="LPLAT_AGPAT-like"/>
    <property type="match status" value="1"/>
</dbReference>
<dbReference type="SMART" id="SM00563">
    <property type="entry name" value="PlsC"/>
    <property type="match status" value="1"/>
</dbReference>
<dbReference type="GO" id="GO:0016746">
    <property type="term" value="F:acyltransferase activity"/>
    <property type="evidence" value="ECO:0007669"/>
    <property type="project" value="UniProtKB-KW"/>
</dbReference>
<organism evidence="9 10">
    <name type="scientific">Plantactinospora sonchi</name>
    <dbReference type="NCBI Taxonomy" id="1544735"/>
    <lineage>
        <taxon>Bacteria</taxon>
        <taxon>Bacillati</taxon>
        <taxon>Actinomycetota</taxon>
        <taxon>Actinomycetes</taxon>
        <taxon>Micromonosporales</taxon>
        <taxon>Micromonosporaceae</taxon>
        <taxon>Plantactinospora</taxon>
    </lineage>
</organism>
<feature type="region of interest" description="Disordered" evidence="6">
    <location>
        <begin position="314"/>
        <end position="375"/>
    </location>
</feature>
<keyword evidence="3" id="KW-0808">Transferase</keyword>
<dbReference type="PANTHER" id="PTHR10434:SF64">
    <property type="entry name" value="1-ACYL-SN-GLYCEROL-3-PHOSPHATE ACYLTRANSFERASE-RELATED"/>
    <property type="match status" value="1"/>
</dbReference>
<feature type="domain" description="Phospholipid/glycerol acyltransferase" evidence="8">
    <location>
        <begin position="120"/>
        <end position="240"/>
    </location>
</feature>
<proteinExistence type="predicted"/>
<evidence type="ECO:0000259" key="8">
    <source>
        <dbReference type="SMART" id="SM00563"/>
    </source>
</evidence>
<feature type="compositionally biased region" description="Basic residues" evidence="6">
    <location>
        <begin position="357"/>
        <end position="375"/>
    </location>
</feature>
<evidence type="ECO:0000256" key="6">
    <source>
        <dbReference type="SAM" id="MobiDB-lite"/>
    </source>
</evidence>
<feature type="compositionally biased region" description="Low complexity" evidence="6">
    <location>
        <begin position="314"/>
        <end position="346"/>
    </location>
</feature>
<keyword evidence="10" id="KW-1185">Reference proteome</keyword>
<evidence type="ECO:0000256" key="1">
    <source>
        <dbReference type="ARBA" id="ARBA00005189"/>
    </source>
</evidence>
<dbReference type="InterPro" id="IPR002123">
    <property type="entry name" value="Plipid/glycerol_acylTrfase"/>
</dbReference>
<dbReference type="SUPFAM" id="SSF69593">
    <property type="entry name" value="Glycerol-3-phosphate (1)-acyltransferase"/>
    <property type="match status" value="1"/>
</dbReference>
<evidence type="ECO:0000256" key="5">
    <source>
        <dbReference type="ARBA" id="ARBA00023315"/>
    </source>
</evidence>